<evidence type="ECO:0000313" key="2">
    <source>
        <dbReference type="Proteomes" id="UP000680206"/>
    </source>
</evidence>
<dbReference type="InterPro" id="IPR036390">
    <property type="entry name" value="WH_DNA-bd_sf"/>
</dbReference>
<dbReference type="InterPro" id="IPR036388">
    <property type="entry name" value="WH-like_DNA-bd_sf"/>
</dbReference>
<proteinExistence type="predicted"/>
<organism evidence="1 2">
    <name type="scientific">Actinomadura violacea</name>
    <dbReference type="NCBI Taxonomy" id="2819934"/>
    <lineage>
        <taxon>Bacteria</taxon>
        <taxon>Bacillati</taxon>
        <taxon>Actinomycetota</taxon>
        <taxon>Actinomycetes</taxon>
        <taxon>Streptosporangiales</taxon>
        <taxon>Thermomonosporaceae</taxon>
        <taxon>Actinomadura</taxon>
    </lineage>
</organism>
<name>A0ABS3RU94_9ACTN</name>
<keyword evidence="2" id="KW-1185">Reference proteome</keyword>
<dbReference type="RefSeq" id="WP_208243716.1">
    <property type="nucleotide sequence ID" value="NZ_JAGEPF010000013.1"/>
</dbReference>
<accession>A0ABS3RU94</accession>
<comment type="caution">
    <text evidence="1">The sequence shown here is derived from an EMBL/GenBank/DDBJ whole genome shotgun (WGS) entry which is preliminary data.</text>
</comment>
<gene>
    <name evidence="1" type="ORF">J4709_22345</name>
</gene>
<sequence length="131" mass="14320">MSRVISVDNNIKTFLESRRRYTGEPLNTVLRRLIGLGPNPVESLTRVQDAALAALRPDQAQTVTQIASTAGIGVSTAGKALNDLEREGLAIRHRVPGDATRRWHYEWLLANRPHSAPEPVASPGAASWEMS</sequence>
<dbReference type="Proteomes" id="UP000680206">
    <property type="component" value="Unassembled WGS sequence"/>
</dbReference>
<dbReference type="SUPFAM" id="SSF46785">
    <property type="entry name" value="Winged helix' DNA-binding domain"/>
    <property type="match status" value="1"/>
</dbReference>
<evidence type="ECO:0000313" key="1">
    <source>
        <dbReference type="EMBL" id="MBO2460324.1"/>
    </source>
</evidence>
<reference evidence="1 2" key="1">
    <citation type="submission" date="2021-03" db="EMBL/GenBank/DDBJ databases">
        <title>Actinomadura violae sp. nov., isolated from lichen in Thailand.</title>
        <authorList>
            <person name="Kanchanasin P."/>
            <person name="Saeng-In P."/>
            <person name="Phongsopitanun W."/>
            <person name="Yuki M."/>
            <person name="Kudo T."/>
            <person name="Ohkuma M."/>
            <person name="Tanasupawat S."/>
        </authorList>
    </citation>
    <scope>NUCLEOTIDE SEQUENCE [LARGE SCALE GENOMIC DNA]</scope>
    <source>
        <strain evidence="1 2">LCR2-06</strain>
    </source>
</reference>
<protein>
    <submittedName>
        <fullName evidence="1">MarR family transcriptional regulator</fullName>
    </submittedName>
</protein>
<dbReference type="Gene3D" id="1.10.10.10">
    <property type="entry name" value="Winged helix-like DNA-binding domain superfamily/Winged helix DNA-binding domain"/>
    <property type="match status" value="1"/>
</dbReference>
<dbReference type="EMBL" id="JAGEPF010000013">
    <property type="protein sequence ID" value="MBO2460324.1"/>
    <property type="molecule type" value="Genomic_DNA"/>
</dbReference>